<organism evidence="4 5">
    <name type="scientific">Solirubrobacter phytolaccae</name>
    <dbReference type="NCBI Taxonomy" id="1404360"/>
    <lineage>
        <taxon>Bacteria</taxon>
        <taxon>Bacillati</taxon>
        <taxon>Actinomycetota</taxon>
        <taxon>Thermoleophilia</taxon>
        <taxon>Solirubrobacterales</taxon>
        <taxon>Solirubrobacteraceae</taxon>
        <taxon>Solirubrobacter</taxon>
    </lineage>
</organism>
<dbReference type="GO" id="GO:0006753">
    <property type="term" value="P:nucleoside phosphate metabolic process"/>
    <property type="evidence" value="ECO:0007669"/>
    <property type="project" value="TreeGrafter"/>
</dbReference>
<dbReference type="InterPro" id="IPR000086">
    <property type="entry name" value="NUDIX_hydrolase_dom"/>
</dbReference>
<reference evidence="4" key="1">
    <citation type="submission" date="2022-10" db="EMBL/GenBank/DDBJ databases">
        <title>The WGS of Solirubrobacter phytolaccae KCTC 29190.</title>
        <authorList>
            <person name="Jiang Z."/>
        </authorList>
    </citation>
    <scope>NUCLEOTIDE SEQUENCE</scope>
    <source>
        <strain evidence="4">KCTC 29190</strain>
    </source>
</reference>
<dbReference type="RefSeq" id="WP_270023076.1">
    <property type="nucleotide sequence ID" value="NZ_JAPDDP010000001.1"/>
</dbReference>
<accession>A0A9X3N302</accession>
<comment type="cofactor">
    <cofactor evidence="1">
        <name>Mg(2+)</name>
        <dbReference type="ChEBI" id="CHEBI:18420"/>
    </cofactor>
</comment>
<dbReference type="InterPro" id="IPR015797">
    <property type="entry name" value="NUDIX_hydrolase-like_dom_sf"/>
</dbReference>
<dbReference type="PROSITE" id="PS51462">
    <property type="entry name" value="NUDIX"/>
    <property type="match status" value="1"/>
</dbReference>
<dbReference type="PRINTS" id="PR00502">
    <property type="entry name" value="NUDIXFAMILY"/>
</dbReference>
<proteinExistence type="predicted"/>
<dbReference type="GO" id="GO:0016787">
    <property type="term" value="F:hydrolase activity"/>
    <property type="evidence" value="ECO:0007669"/>
    <property type="project" value="UniProtKB-KW"/>
</dbReference>
<dbReference type="EMBL" id="JAPDDP010000001">
    <property type="protein sequence ID" value="MDA0178808.1"/>
    <property type="molecule type" value="Genomic_DNA"/>
</dbReference>
<dbReference type="GO" id="GO:0019693">
    <property type="term" value="P:ribose phosphate metabolic process"/>
    <property type="evidence" value="ECO:0007669"/>
    <property type="project" value="TreeGrafter"/>
</dbReference>
<sequence length="171" mass="19318">MRVVDTRVVYENRWMRVREDRTEYADGTPGLYGFIEKGPSALIVPLDAGHVWLIEQYRHPVKARFWEFPQGALEDGEVAPEALARQELAEETGLRAASMEHLGRLHFAYGISDQAVDVFRATGLEPGEQSLEPTEQDLVVRRFTVAEVDAMVRENVIRDAASVAAWHLATR</sequence>
<evidence type="ECO:0000256" key="1">
    <source>
        <dbReference type="ARBA" id="ARBA00001946"/>
    </source>
</evidence>
<evidence type="ECO:0000313" key="4">
    <source>
        <dbReference type="EMBL" id="MDA0178808.1"/>
    </source>
</evidence>
<dbReference type="AlphaFoldDB" id="A0A9X3N302"/>
<gene>
    <name evidence="4" type="ORF">OJ997_00755</name>
</gene>
<keyword evidence="5" id="KW-1185">Reference proteome</keyword>
<comment type="caution">
    <text evidence="4">The sequence shown here is derived from an EMBL/GenBank/DDBJ whole genome shotgun (WGS) entry which is preliminary data.</text>
</comment>
<evidence type="ECO:0000259" key="3">
    <source>
        <dbReference type="PROSITE" id="PS51462"/>
    </source>
</evidence>
<dbReference type="Pfam" id="PF00293">
    <property type="entry name" value="NUDIX"/>
    <property type="match status" value="1"/>
</dbReference>
<name>A0A9X3N302_9ACTN</name>
<evidence type="ECO:0000313" key="5">
    <source>
        <dbReference type="Proteomes" id="UP001147653"/>
    </source>
</evidence>
<dbReference type="CDD" id="cd24161">
    <property type="entry name" value="NUDIX_ADPRase_Ndx2"/>
    <property type="match status" value="1"/>
</dbReference>
<keyword evidence="2 4" id="KW-0378">Hydrolase</keyword>
<protein>
    <submittedName>
        <fullName evidence="4">NUDIX hydrolase</fullName>
    </submittedName>
</protein>
<dbReference type="SUPFAM" id="SSF55811">
    <property type="entry name" value="Nudix"/>
    <property type="match status" value="1"/>
</dbReference>
<dbReference type="Gene3D" id="3.90.79.10">
    <property type="entry name" value="Nucleoside Triphosphate Pyrophosphohydrolase"/>
    <property type="match status" value="1"/>
</dbReference>
<feature type="domain" description="Nudix hydrolase" evidence="3">
    <location>
        <begin position="36"/>
        <end position="165"/>
    </location>
</feature>
<dbReference type="PANTHER" id="PTHR11839">
    <property type="entry name" value="UDP/ADP-SUGAR PYROPHOSPHATASE"/>
    <property type="match status" value="1"/>
</dbReference>
<dbReference type="Proteomes" id="UP001147653">
    <property type="component" value="Unassembled WGS sequence"/>
</dbReference>
<dbReference type="InterPro" id="IPR020476">
    <property type="entry name" value="Nudix_hydrolase"/>
</dbReference>
<evidence type="ECO:0000256" key="2">
    <source>
        <dbReference type="ARBA" id="ARBA00022801"/>
    </source>
</evidence>
<dbReference type="PANTHER" id="PTHR11839:SF18">
    <property type="entry name" value="NUDIX HYDROLASE DOMAIN-CONTAINING PROTEIN"/>
    <property type="match status" value="1"/>
</dbReference>